<feature type="signal peptide" evidence="1">
    <location>
        <begin position="1"/>
        <end position="18"/>
    </location>
</feature>
<keyword evidence="3" id="KW-1185">Reference proteome</keyword>
<evidence type="ECO:0000256" key="1">
    <source>
        <dbReference type="SAM" id="SignalP"/>
    </source>
</evidence>
<organism evidence="2 3">
    <name type="scientific">Alternaria panax</name>
    <dbReference type="NCBI Taxonomy" id="48097"/>
    <lineage>
        <taxon>Eukaryota</taxon>
        <taxon>Fungi</taxon>
        <taxon>Dikarya</taxon>
        <taxon>Ascomycota</taxon>
        <taxon>Pezizomycotina</taxon>
        <taxon>Dothideomycetes</taxon>
        <taxon>Pleosporomycetidae</taxon>
        <taxon>Pleosporales</taxon>
        <taxon>Pleosporineae</taxon>
        <taxon>Pleosporaceae</taxon>
        <taxon>Alternaria</taxon>
        <taxon>Alternaria sect. Panax</taxon>
    </lineage>
</organism>
<sequence>MVLLTAVSIVFGVVVALGTTMPISPAFSTTVDIANTNINRDVDPNANAKASVTWQVRAQTFKEDDCGGAYTFLWLDPDICVDFDEGVKSMRVVGHDGLVGYDSFNVYSTIGCHSGPSLEPLDRNCYSVDTSRSIKLMTYS</sequence>
<dbReference type="AlphaFoldDB" id="A0AAD4FAD8"/>
<comment type="caution">
    <text evidence="2">The sequence shown here is derived from an EMBL/GenBank/DDBJ whole genome shotgun (WGS) entry which is preliminary data.</text>
</comment>
<feature type="chain" id="PRO_5041910256" evidence="1">
    <location>
        <begin position="19"/>
        <end position="140"/>
    </location>
</feature>
<evidence type="ECO:0000313" key="2">
    <source>
        <dbReference type="EMBL" id="KAG9186280.1"/>
    </source>
</evidence>
<keyword evidence="1" id="KW-0732">Signal</keyword>
<dbReference type="Proteomes" id="UP001199106">
    <property type="component" value="Unassembled WGS sequence"/>
</dbReference>
<accession>A0AAD4FAD8</accession>
<dbReference type="EMBL" id="JAANER010000009">
    <property type="protein sequence ID" value="KAG9186280.1"/>
    <property type="molecule type" value="Genomic_DNA"/>
</dbReference>
<reference evidence="2" key="1">
    <citation type="submission" date="2021-07" db="EMBL/GenBank/DDBJ databases">
        <title>Genome Resource of American Ginseng Black Spot Pathogen Alternaria panax.</title>
        <authorList>
            <person name="Qiu C."/>
            <person name="Wang W."/>
            <person name="Liu Z."/>
        </authorList>
    </citation>
    <scope>NUCLEOTIDE SEQUENCE</scope>
    <source>
        <strain evidence="2">BNCC115425</strain>
    </source>
</reference>
<proteinExistence type="predicted"/>
<evidence type="ECO:0000313" key="3">
    <source>
        <dbReference type="Proteomes" id="UP001199106"/>
    </source>
</evidence>
<name>A0AAD4FAD8_9PLEO</name>
<gene>
    <name evidence="2" type="ORF">G6011_02836</name>
</gene>
<protein>
    <submittedName>
        <fullName evidence="2">Uncharacterized protein</fullName>
    </submittedName>
</protein>